<evidence type="ECO:0000313" key="2">
    <source>
        <dbReference type="Proteomes" id="UP001516400"/>
    </source>
</evidence>
<evidence type="ECO:0008006" key="3">
    <source>
        <dbReference type="Google" id="ProtNLM"/>
    </source>
</evidence>
<dbReference type="Proteomes" id="UP001516400">
    <property type="component" value="Unassembled WGS sequence"/>
</dbReference>
<proteinExistence type="predicted"/>
<accession>A0ABD2NFL5</accession>
<sequence length="88" mass="10411">TESGFDDFHLALEGLSWDFVRDKTVGINDAFQDFQDAFIGCYRTAFPEREVKDGRWSPGLGWYTEELRSMRNNLNLIYELYDKYKLNN</sequence>
<name>A0ABD2NFL5_9CUCU</name>
<organism evidence="1 2">
    <name type="scientific">Cryptolaemus montrouzieri</name>
    <dbReference type="NCBI Taxonomy" id="559131"/>
    <lineage>
        <taxon>Eukaryota</taxon>
        <taxon>Metazoa</taxon>
        <taxon>Ecdysozoa</taxon>
        <taxon>Arthropoda</taxon>
        <taxon>Hexapoda</taxon>
        <taxon>Insecta</taxon>
        <taxon>Pterygota</taxon>
        <taxon>Neoptera</taxon>
        <taxon>Endopterygota</taxon>
        <taxon>Coleoptera</taxon>
        <taxon>Polyphaga</taxon>
        <taxon>Cucujiformia</taxon>
        <taxon>Coccinelloidea</taxon>
        <taxon>Coccinellidae</taxon>
        <taxon>Scymninae</taxon>
        <taxon>Scymnini</taxon>
        <taxon>Cryptolaemus</taxon>
    </lineage>
</organism>
<comment type="caution">
    <text evidence="1">The sequence shown here is derived from an EMBL/GenBank/DDBJ whole genome shotgun (WGS) entry which is preliminary data.</text>
</comment>
<reference evidence="1 2" key="1">
    <citation type="journal article" date="2021" name="BMC Biol.">
        <title>Horizontally acquired antibacterial genes associated with adaptive radiation of ladybird beetles.</title>
        <authorList>
            <person name="Li H.S."/>
            <person name="Tang X.F."/>
            <person name="Huang Y.H."/>
            <person name="Xu Z.Y."/>
            <person name="Chen M.L."/>
            <person name="Du X.Y."/>
            <person name="Qiu B.Y."/>
            <person name="Chen P.T."/>
            <person name="Zhang W."/>
            <person name="Slipinski A."/>
            <person name="Escalona H.E."/>
            <person name="Waterhouse R.M."/>
            <person name="Zwick A."/>
            <person name="Pang H."/>
        </authorList>
    </citation>
    <scope>NUCLEOTIDE SEQUENCE [LARGE SCALE GENOMIC DNA]</scope>
    <source>
        <strain evidence="1">SYSU2018</strain>
    </source>
</reference>
<evidence type="ECO:0000313" key="1">
    <source>
        <dbReference type="EMBL" id="KAL3277492.1"/>
    </source>
</evidence>
<dbReference type="EMBL" id="JABFTP020000103">
    <property type="protein sequence ID" value="KAL3277492.1"/>
    <property type="molecule type" value="Genomic_DNA"/>
</dbReference>
<protein>
    <recommendedName>
        <fullName evidence="3">MHC class I antigen</fullName>
    </recommendedName>
</protein>
<feature type="non-terminal residue" evidence="1">
    <location>
        <position position="1"/>
    </location>
</feature>
<dbReference type="AlphaFoldDB" id="A0ABD2NFL5"/>
<keyword evidence="2" id="KW-1185">Reference proteome</keyword>
<gene>
    <name evidence="1" type="ORF">HHI36_012838</name>
</gene>